<name>A0ABQ6NA23_9STRA</name>
<dbReference type="EMBL" id="BRYB01007013">
    <property type="protein sequence ID" value="GMI51598.1"/>
    <property type="molecule type" value="Genomic_DNA"/>
</dbReference>
<accession>A0ABQ6NA23</accession>
<evidence type="ECO:0000313" key="2">
    <source>
        <dbReference type="Proteomes" id="UP001165060"/>
    </source>
</evidence>
<organism evidence="1 2">
    <name type="scientific">Tetraparma gracilis</name>
    <dbReference type="NCBI Taxonomy" id="2962635"/>
    <lineage>
        <taxon>Eukaryota</taxon>
        <taxon>Sar</taxon>
        <taxon>Stramenopiles</taxon>
        <taxon>Ochrophyta</taxon>
        <taxon>Bolidophyceae</taxon>
        <taxon>Parmales</taxon>
        <taxon>Triparmaceae</taxon>
        <taxon>Tetraparma</taxon>
    </lineage>
</organism>
<reference evidence="1 2" key="1">
    <citation type="journal article" date="2023" name="Commun. Biol.">
        <title>Genome analysis of Parmales, the sister group of diatoms, reveals the evolutionary specialization of diatoms from phago-mixotrophs to photoautotrophs.</title>
        <authorList>
            <person name="Ban H."/>
            <person name="Sato S."/>
            <person name="Yoshikawa S."/>
            <person name="Yamada K."/>
            <person name="Nakamura Y."/>
            <person name="Ichinomiya M."/>
            <person name="Sato N."/>
            <person name="Blanc-Mathieu R."/>
            <person name="Endo H."/>
            <person name="Kuwata A."/>
            <person name="Ogata H."/>
        </authorList>
    </citation>
    <scope>NUCLEOTIDE SEQUENCE [LARGE SCALE GENOMIC DNA]</scope>
</reference>
<protein>
    <submittedName>
        <fullName evidence="1">Uncharacterized protein</fullName>
    </submittedName>
</protein>
<gene>
    <name evidence="1" type="ORF">TeGR_g14451</name>
</gene>
<proteinExistence type="predicted"/>
<comment type="caution">
    <text evidence="1">The sequence shown here is derived from an EMBL/GenBank/DDBJ whole genome shotgun (WGS) entry which is preliminary data.</text>
</comment>
<feature type="non-terminal residue" evidence="1">
    <location>
        <position position="58"/>
    </location>
</feature>
<keyword evidence="2" id="KW-1185">Reference proteome</keyword>
<dbReference type="Proteomes" id="UP001165060">
    <property type="component" value="Unassembled WGS sequence"/>
</dbReference>
<sequence length="58" mass="6782">MYLQSHDKRSTGRRVLVLPSFFYQMLTSDNGSWKFTDSDVGLKDCYDTVSKWHDDVFG</sequence>
<evidence type="ECO:0000313" key="1">
    <source>
        <dbReference type="EMBL" id="GMI51598.1"/>
    </source>
</evidence>